<dbReference type="NCBIfam" id="TIGR01640">
    <property type="entry name" value="F_box_assoc_1"/>
    <property type="match status" value="1"/>
</dbReference>
<dbReference type="Proteomes" id="UP001231189">
    <property type="component" value="Unassembled WGS sequence"/>
</dbReference>
<keyword evidence="3" id="KW-1185">Reference proteome</keyword>
<gene>
    <name evidence="2" type="ORF">QYE76_043546</name>
</gene>
<evidence type="ECO:0000313" key="3">
    <source>
        <dbReference type="Proteomes" id="UP001231189"/>
    </source>
</evidence>
<dbReference type="PANTHER" id="PTHR31672">
    <property type="entry name" value="BNACNNG10540D PROTEIN"/>
    <property type="match status" value="1"/>
</dbReference>
<accession>A0AAD8WYA7</accession>
<feature type="domain" description="F-box associated beta-propeller type 3" evidence="1">
    <location>
        <begin position="59"/>
        <end position="245"/>
    </location>
</feature>
<comment type="caution">
    <text evidence="2">The sequence shown here is derived from an EMBL/GenBank/DDBJ whole genome shotgun (WGS) entry which is preliminary data.</text>
</comment>
<dbReference type="AlphaFoldDB" id="A0AAD8WYA7"/>
<organism evidence="2 3">
    <name type="scientific">Lolium multiflorum</name>
    <name type="common">Italian ryegrass</name>
    <name type="synonym">Lolium perenne subsp. multiflorum</name>
    <dbReference type="NCBI Taxonomy" id="4521"/>
    <lineage>
        <taxon>Eukaryota</taxon>
        <taxon>Viridiplantae</taxon>
        <taxon>Streptophyta</taxon>
        <taxon>Embryophyta</taxon>
        <taxon>Tracheophyta</taxon>
        <taxon>Spermatophyta</taxon>
        <taxon>Magnoliopsida</taxon>
        <taxon>Liliopsida</taxon>
        <taxon>Poales</taxon>
        <taxon>Poaceae</taxon>
        <taxon>BOP clade</taxon>
        <taxon>Pooideae</taxon>
        <taxon>Poodae</taxon>
        <taxon>Poeae</taxon>
        <taxon>Poeae Chloroplast Group 2 (Poeae type)</taxon>
        <taxon>Loliodinae</taxon>
        <taxon>Loliinae</taxon>
        <taxon>Lolium</taxon>
    </lineage>
</organism>
<name>A0AAD8WYA7_LOLMU</name>
<dbReference type="InterPro" id="IPR050796">
    <property type="entry name" value="SCF_F-box_component"/>
</dbReference>
<proteinExistence type="predicted"/>
<dbReference type="Pfam" id="PF08268">
    <property type="entry name" value="FBA_3"/>
    <property type="match status" value="1"/>
</dbReference>
<reference evidence="2" key="1">
    <citation type="submission" date="2023-07" db="EMBL/GenBank/DDBJ databases">
        <title>A chromosome-level genome assembly of Lolium multiflorum.</title>
        <authorList>
            <person name="Chen Y."/>
            <person name="Copetti D."/>
            <person name="Kolliker R."/>
            <person name="Studer B."/>
        </authorList>
    </citation>
    <scope>NUCLEOTIDE SEQUENCE</scope>
    <source>
        <strain evidence="2">02402/16</strain>
        <tissue evidence="2">Leaf</tissue>
    </source>
</reference>
<dbReference type="PANTHER" id="PTHR31672:SF13">
    <property type="entry name" value="F-BOX PROTEIN CPR30-LIKE"/>
    <property type="match status" value="1"/>
</dbReference>
<dbReference type="InterPro" id="IPR017451">
    <property type="entry name" value="F-box-assoc_interact_dom"/>
</dbReference>
<evidence type="ECO:0000313" key="2">
    <source>
        <dbReference type="EMBL" id="KAK1682698.1"/>
    </source>
</evidence>
<dbReference type="InterPro" id="IPR013187">
    <property type="entry name" value="F-box-assoc_dom_typ3"/>
</dbReference>
<protein>
    <recommendedName>
        <fullName evidence="1">F-box associated beta-propeller type 3 domain-containing protein</fullName>
    </recommendedName>
</protein>
<evidence type="ECO:0000259" key="1">
    <source>
        <dbReference type="Pfam" id="PF08268"/>
    </source>
</evidence>
<sequence>MLIIPRKSSLEDDIELSEDIIFHRLRIGRTLDAFEENLELMLKKECPPEVEGITNKIFPMHCDGLVAIATVNDQVFVCNPATQELVALPRGTPDVRIIKEPVAALGFDTSRNQYVVARYFYWHYNIDESIGVLDYEIGHEVFMLGGDSWELTDCPPGAIVATPPVFVHGAFYWGTCAHDDLQPSLLLRFNLRERNFDMVPYPPEFVYHDHLADLDGKLCYVSSVSGPTYDVWQLEDDKIHQPKWSLRCRIDPFDEGVGVDAFFPVWAGAGRIMVAVDYEKLYWCEEKSGYMEEIVEFEEESDLDSEDYNCYRYHVVPYMESLISIRNPGSLQLTITMKGKASLLVLYAAEYSGVPTQLWMTPLMLFVLDVVGAAGAYPMVSWVESDEVDVCFRII</sequence>
<dbReference type="EMBL" id="JAUUTY010000002">
    <property type="protein sequence ID" value="KAK1682698.1"/>
    <property type="molecule type" value="Genomic_DNA"/>
</dbReference>